<dbReference type="AlphaFoldDB" id="A0A9N9JG29"/>
<sequence length="42" mass="4785">RCVNNNSPDKELLTDPEDVQNETARHFQRVVGSQYSNPSLPE</sequence>
<evidence type="ECO:0000313" key="2">
    <source>
        <dbReference type="EMBL" id="CAG8777606.1"/>
    </source>
</evidence>
<protein>
    <submittedName>
        <fullName evidence="2">5000_t:CDS:1</fullName>
    </submittedName>
</protein>
<evidence type="ECO:0000313" key="3">
    <source>
        <dbReference type="Proteomes" id="UP000789570"/>
    </source>
</evidence>
<accession>A0A9N9JG29</accession>
<reference evidence="2" key="1">
    <citation type="submission" date="2021-06" db="EMBL/GenBank/DDBJ databases">
        <authorList>
            <person name="Kallberg Y."/>
            <person name="Tangrot J."/>
            <person name="Rosling A."/>
        </authorList>
    </citation>
    <scope>NUCLEOTIDE SEQUENCE</scope>
    <source>
        <strain evidence="2">UK204</strain>
    </source>
</reference>
<name>A0A9N9JG29_9GLOM</name>
<feature type="non-terminal residue" evidence="2">
    <location>
        <position position="42"/>
    </location>
</feature>
<comment type="caution">
    <text evidence="2">The sequence shown here is derived from an EMBL/GenBank/DDBJ whole genome shotgun (WGS) entry which is preliminary data.</text>
</comment>
<dbReference type="Proteomes" id="UP000789570">
    <property type="component" value="Unassembled WGS sequence"/>
</dbReference>
<organism evidence="2 3">
    <name type="scientific">Funneliformis caledonium</name>
    <dbReference type="NCBI Taxonomy" id="1117310"/>
    <lineage>
        <taxon>Eukaryota</taxon>
        <taxon>Fungi</taxon>
        <taxon>Fungi incertae sedis</taxon>
        <taxon>Mucoromycota</taxon>
        <taxon>Glomeromycotina</taxon>
        <taxon>Glomeromycetes</taxon>
        <taxon>Glomerales</taxon>
        <taxon>Glomeraceae</taxon>
        <taxon>Funneliformis</taxon>
    </lineage>
</organism>
<evidence type="ECO:0000256" key="1">
    <source>
        <dbReference type="SAM" id="MobiDB-lite"/>
    </source>
</evidence>
<feature type="region of interest" description="Disordered" evidence="1">
    <location>
        <begin position="1"/>
        <end position="20"/>
    </location>
</feature>
<feature type="non-terminal residue" evidence="2">
    <location>
        <position position="1"/>
    </location>
</feature>
<gene>
    <name evidence="2" type="ORF">FCALED_LOCUS17924</name>
</gene>
<keyword evidence="3" id="KW-1185">Reference proteome</keyword>
<proteinExistence type="predicted"/>
<dbReference type="EMBL" id="CAJVPQ010030858">
    <property type="protein sequence ID" value="CAG8777606.1"/>
    <property type="molecule type" value="Genomic_DNA"/>
</dbReference>